<dbReference type="Gene3D" id="1.20.1560.10">
    <property type="entry name" value="ABC transporter type 1, transmembrane domain"/>
    <property type="match status" value="1"/>
</dbReference>
<feature type="transmembrane region" description="Helical" evidence="9">
    <location>
        <begin position="245"/>
        <end position="266"/>
    </location>
</feature>
<dbReference type="PROSITE" id="PS50929">
    <property type="entry name" value="ABC_TM1F"/>
    <property type="match status" value="1"/>
</dbReference>
<comment type="caution">
    <text evidence="12">The sequence shown here is derived from an EMBL/GenBank/DDBJ whole genome shotgun (WGS) entry which is preliminary data.</text>
</comment>
<dbReference type="InterPro" id="IPR017871">
    <property type="entry name" value="ABC_transporter-like_CS"/>
</dbReference>
<evidence type="ECO:0000313" key="12">
    <source>
        <dbReference type="EMBL" id="GCF11588.1"/>
    </source>
</evidence>
<dbReference type="GO" id="GO:0034040">
    <property type="term" value="F:ATPase-coupled lipid transmembrane transporter activity"/>
    <property type="evidence" value="ECO:0007669"/>
    <property type="project" value="TreeGrafter"/>
</dbReference>
<keyword evidence="4 9" id="KW-0812">Transmembrane</keyword>
<dbReference type="NCBIfam" id="TIGR02868">
    <property type="entry name" value="CydC"/>
    <property type="match status" value="1"/>
</dbReference>
<dbReference type="PANTHER" id="PTHR24221">
    <property type="entry name" value="ATP-BINDING CASSETTE SUB-FAMILY B"/>
    <property type="match status" value="1"/>
</dbReference>
<evidence type="ECO:0000256" key="1">
    <source>
        <dbReference type="ARBA" id="ARBA00004651"/>
    </source>
</evidence>
<feature type="domain" description="ABC transporter" evidence="10">
    <location>
        <begin position="340"/>
        <end position="575"/>
    </location>
</feature>
<dbReference type="RefSeq" id="WP_149404416.1">
    <property type="nucleotide sequence ID" value="NZ_BIXY01000125.1"/>
</dbReference>
<dbReference type="Gene3D" id="3.40.50.300">
    <property type="entry name" value="P-loop containing nucleotide triphosphate hydrolases"/>
    <property type="match status" value="1"/>
</dbReference>
<dbReference type="GO" id="GO:0005886">
    <property type="term" value="C:plasma membrane"/>
    <property type="evidence" value="ECO:0007669"/>
    <property type="project" value="UniProtKB-SubCell"/>
</dbReference>
<dbReference type="InterPro" id="IPR011527">
    <property type="entry name" value="ABC1_TM_dom"/>
</dbReference>
<dbReference type="PROSITE" id="PS50893">
    <property type="entry name" value="ABC_TRANSPORTER_2"/>
    <property type="match status" value="1"/>
</dbReference>
<keyword evidence="8 9" id="KW-0472">Membrane</keyword>
<dbReference type="InterPro" id="IPR014223">
    <property type="entry name" value="ABC_CydC/D"/>
</dbReference>
<feature type="transmembrane region" description="Helical" evidence="9">
    <location>
        <begin position="272"/>
        <end position="290"/>
    </location>
</feature>
<name>A0A5A5TK27_9CHLR</name>
<dbReference type="Pfam" id="PF00005">
    <property type="entry name" value="ABC_tran"/>
    <property type="match status" value="1"/>
</dbReference>
<dbReference type="EMBL" id="BIXY01000125">
    <property type="protein sequence ID" value="GCF11588.1"/>
    <property type="molecule type" value="Genomic_DNA"/>
</dbReference>
<dbReference type="Proteomes" id="UP000322530">
    <property type="component" value="Unassembled WGS sequence"/>
</dbReference>
<dbReference type="PROSITE" id="PS00211">
    <property type="entry name" value="ABC_TRANSPORTER_1"/>
    <property type="match status" value="1"/>
</dbReference>
<dbReference type="GO" id="GO:0140359">
    <property type="term" value="F:ABC-type transporter activity"/>
    <property type="evidence" value="ECO:0007669"/>
    <property type="project" value="InterPro"/>
</dbReference>
<gene>
    <name evidence="12" type="ORF">KDI_51520</name>
</gene>
<keyword evidence="2" id="KW-0813">Transport</keyword>
<dbReference type="SUPFAM" id="SSF52540">
    <property type="entry name" value="P-loop containing nucleoside triphosphate hydrolases"/>
    <property type="match status" value="1"/>
</dbReference>
<feature type="transmembrane region" description="Helical" evidence="9">
    <location>
        <begin position="134"/>
        <end position="154"/>
    </location>
</feature>
<dbReference type="InterPro" id="IPR027417">
    <property type="entry name" value="P-loop_NTPase"/>
</dbReference>
<dbReference type="GO" id="GO:0045454">
    <property type="term" value="P:cell redox homeostasis"/>
    <property type="evidence" value="ECO:0007669"/>
    <property type="project" value="InterPro"/>
</dbReference>
<evidence type="ECO:0000256" key="2">
    <source>
        <dbReference type="ARBA" id="ARBA00022448"/>
    </source>
</evidence>
<dbReference type="PANTHER" id="PTHR24221:SF653">
    <property type="entry name" value="TRANSPORT ATP-BINDING PROTEIN CYDC"/>
    <property type="match status" value="1"/>
</dbReference>
<keyword evidence="6" id="KW-0067">ATP-binding</keyword>
<evidence type="ECO:0000313" key="13">
    <source>
        <dbReference type="Proteomes" id="UP000322530"/>
    </source>
</evidence>
<dbReference type="GO" id="GO:0034775">
    <property type="term" value="P:glutathione transmembrane transport"/>
    <property type="evidence" value="ECO:0007669"/>
    <property type="project" value="InterPro"/>
</dbReference>
<dbReference type="GO" id="GO:0005524">
    <property type="term" value="F:ATP binding"/>
    <property type="evidence" value="ECO:0007669"/>
    <property type="project" value="UniProtKB-KW"/>
</dbReference>
<dbReference type="InterPro" id="IPR003439">
    <property type="entry name" value="ABC_transporter-like_ATP-bd"/>
</dbReference>
<sequence length="583" mass="63487">MKTFLRLLSYLLPFSGLIVVAIFLGSVMIASNVLLLALAAYVISAAALQPLLLTLTLPIYMVRFMGVSRAVSRYAERLVSHDITFRLLAQLRTKVYARLEPLVPANLLGYRSGDILTRLVADVDELQNFYLRSVSPFVVAIVLGGLTYALFALFSPLLGWIALSFYLVAGVGIPLLTGLLSRGLGRRQISVRADLNALVVDSIQGIQDLLAFGGASAQLGKLTGLDQQLSQVQKRMANITGLQQALNVLLMNLGLWTILLVAIPLIGAQSISGVYLAFLALVILASFEALQPIAQAFQTLGHSLAAGERIFALTDEAPLVLERADPLVLPGKLASEGPLLEFEQVHFAYEAGGSEVLKGISFAVHGGQRIAIVGPSGSGKSTLVNLAVRFWDVSWGTLRLYGEDIRNYPLQEARAASSVMSQDTYIFNNTVCNNILLARPDASEQELEQAVIQAGLAAVVSQLPEGLDTWIGEQGLRLSGGERQRLALARALLKDAPLLLLDEPTANLDPLTERAFLDTLDELMHGRTAIMITHRLVAMEHFDEILVVEQGEIRQRGVHTQLAREDGLYRRMLEQQNDLLLLV</sequence>
<dbReference type="SUPFAM" id="SSF90123">
    <property type="entry name" value="ABC transporter transmembrane region"/>
    <property type="match status" value="1"/>
</dbReference>
<evidence type="ECO:0000259" key="11">
    <source>
        <dbReference type="PROSITE" id="PS50929"/>
    </source>
</evidence>
<dbReference type="OrthoDB" id="9762778at2"/>
<evidence type="ECO:0000256" key="3">
    <source>
        <dbReference type="ARBA" id="ARBA00022475"/>
    </source>
</evidence>
<evidence type="ECO:0000256" key="8">
    <source>
        <dbReference type="ARBA" id="ARBA00023136"/>
    </source>
</evidence>
<accession>A0A5A5TK27</accession>
<feature type="transmembrane region" description="Helical" evidence="9">
    <location>
        <begin position="160"/>
        <end position="180"/>
    </location>
</feature>
<dbReference type="SMART" id="SM00382">
    <property type="entry name" value="AAA"/>
    <property type="match status" value="1"/>
</dbReference>
<evidence type="ECO:0000259" key="10">
    <source>
        <dbReference type="PROSITE" id="PS50893"/>
    </source>
</evidence>
<evidence type="ECO:0000256" key="6">
    <source>
        <dbReference type="ARBA" id="ARBA00022840"/>
    </source>
</evidence>
<evidence type="ECO:0000256" key="9">
    <source>
        <dbReference type="SAM" id="Phobius"/>
    </source>
</evidence>
<evidence type="ECO:0000256" key="4">
    <source>
        <dbReference type="ARBA" id="ARBA00022692"/>
    </source>
</evidence>
<dbReference type="InterPro" id="IPR036640">
    <property type="entry name" value="ABC1_TM_sf"/>
</dbReference>
<keyword evidence="13" id="KW-1185">Reference proteome</keyword>
<keyword evidence="5" id="KW-0547">Nucleotide-binding</keyword>
<dbReference type="InterPro" id="IPR039421">
    <property type="entry name" value="Type_1_exporter"/>
</dbReference>
<organism evidence="12 13">
    <name type="scientific">Dictyobacter arantiisoli</name>
    <dbReference type="NCBI Taxonomy" id="2014874"/>
    <lineage>
        <taxon>Bacteria</taxon>
        <taxon>Bacillati</taxon>
        <taxon>Chloroflexota</taxon>
        <taxon>Ktedonobacteria</taxon>
        <taxon>Ktedonobacterales</taxon>
        <taxon>Dictyobacteraceae</taxon>
        <taxon>Dictyobacter</taxon>
    </lineage>
</organism>
<protein>
    <submittedName>
        <fullName evidence="12">Thiol reductant ABC exporter subunit CydC</fullName>
    </submittedName>
</protein>
<feature type="transmembrane region" description="Helical" evidence="9">
    <location>
        <begin position="7"/>
        <end position="29"/>
    </location>
</feature>
<evidence type="ECO:0000256" key="5">
    <source>
        <dbReference type="ARBA" id="ARBA00022741"/>
    </source>
</evidence>
<dbReference type="GO" id="GO:0016887">
    <property type="term" value="F:ATP hydrolysis activity"/>
    <property type="evidence" value="ECO:0007669"/>
    <property type="project" value="InterPro"/>
</dbReference>
<proteinExistence type="predicted"/>
<dbReference type="CDD" id="cd18585">
    <property type="entry name" value="ABC_6TM_CydC"/>
    <property type="match status" value="1"/>
</dbReference>
<keyword evidence="3" id="KW-1003">Cell membrane</keyword>
<feature type="domain" description="ABC transmembrane type-1" evidence="11">
    <location>
        <begin position="19"/>
        <end position="302"/>
    </location>
</feature>
<feature type="transmembrane region" description="Helical" evidence="9">
    <location>
        <begin position="35"/>
        <end position="60"/>
    </location>
</feature>
<dbReference type="AlphaFoldDB" id="A0A5A5TK27"/>
<comment type="subcellular location">
    <subcellularLocation>
        <location evidence="1">Cell membrane</location>
        <topology evidence="1">Multi-pass membrane protein</topology>
    </subcellularLocation>
</comment>
<evidence type="ECO:0000256" key="7">
    <source>
        <dbReference type="ARBA" id="ARBA00022989"/>
    </source>
</evidence>
<dbReference type="Pfam" id="PF00664">
    <property type="entry name" value="ABC_membrane"/>
    <property type="match status" value="1"/>
</dbReference>
<dbReference type="FunFam" id="3.40.50.300:FF:000221">
    <property type="entry name" value="Multidrug ABC transporter ATP-binding protein"/>
    <property type="match status" value="1"/>
</dbReference>
<reference evidence="12 13" key="1">
    <citation type="submission" date="2019-01" db="EMBL/GenBank/DDBJ databases">
        <title>Draft genome sequence of Dictyobacter sp. Uno17.</title>
        <authorList>
            <person name="Wang C.M."/>
            <person name="Zheng Y."/>
            <person name="Sakai Y."/>
            <person name="Abe K."/>
            <person name="Yokota A."/>
            <person name="Yabe S."/>
        </authorList>
    </citation>
    <scope>NUCLEOTIDE SEQUENCE [LARGE SCALE GENOMIC DNA]</scope>
    <source>
        <strain evidence="12 13">Uno17</strain>
    </source>
</reference>
<dbReference type="InterPro" id="IPR003593">
    <property type="entry name" value="AAA+_ATPase"/>
</dbReference>
<keyword evidence="7 9" id="KW-1133">Transmembrane helix</keyword>